<dbReference type="CDD" id="cd00515">
    <property type="entry name" value="HAM1"/>
    <property type="match status" value="1"/>
</dbReference>
<dbReference type="EC" id="3.6.1.66" evidence="7"/>
<dbReference type="NCBIfam" id="TIGR00042">
    <property type="entry name" value="RdgB/HAM1 family non-canonical purine NTP pyrophosphatase"/>
    <property type="match status" value="1"/>
</dbReference>
<dbReference type="HAMAP" id="MF_01405">
    <property type="entry name" value="Non_canon_purine_NTPase"/>
    <property type="match status" value="1"/>
</dbReference>
<dbReference type="Gene3D" id="3.90.950.10">
    <property type="match status" value="1"/>
</dbReference>
<organism evidence="9 10">
    <name type="scientific">Amphibacillus indicireducens</name>
    <dbReference type="NCBI Taxonomy" id="1076330"/>
    <lineage>
        <taxon>Bacteria</taxon>
        <taxon>Bacillati</taxon>
        <taxon>Bacillota</taxon>
        <taxon>Bacilli</taxon>
        <taxon>Bacillales</taxon>
        <taxon>Bacillaceae</taxon>
        <taxon>Amphibacillus</taxon>
    </lineage>
</organism>
<protein>
    <recommendedName>
        <fullName evidence="7">dITP/XTP pyrophosphatase</fullName>
        <ecNumber evidence="7">3.6.1.66</ecNumber>
    </recommendedName>
    <alternativeName>
        <fullName evidence="7">Non-canonical purine NTP pyrophosphatase</fullName>
    </alternativeName>
    <alternativeName>
        <fullName evidence="7">Non-standard purine NTP pyrophosphatase</fullName>
    </alternativeName>
    <alternativeName>
        <fullName evidence="7">Nucleoside-triphosphate diphosphatase</fullName>
    </alternativeName>
    <alternativeName>
        <fullName evidence="7">Nucleoside-triphosphate pyrophosphatase</fullName>
        <shortName evidence="7">NTPase</shortName>
    </alternativeName>
</protein>
<dbReference type="PANTHER" id="PTHR11067">
    <property type="entry name" value="INOSINE TRIPHOSPHATE PYROPHOSPHATASE/HAM1 PROTEIN"/>
    <property type="match status" value="1"/>
</dbReference>
<dbReference type="InterPro" id="IPR020922">
    <property type="entry name" value="dITP/XTP_pyrophosphatase"/>
</dbReference>
<keyword evidence="2 7" id="KW-0479">Metal-binding</keyword>
<dbReference type="NCBIfam" id="NF011397">
    <property type="entry name" value="PRK14822.1"/>
    <property type="match status" value="1"/>
</dbReference>
<gene>
    <name evidence="9" type="ORF">GCM10022410_06400</name>
</gene>
<feature type="binding site" evidence="7">
    <location>
        <begin position="154"/>
        <end position="157"/>
    </location>
    <ligand>
        <name>substrate</name>
    </ligand>
</feature>
<feature type="binding site" evidence="7">
    <location>
        <position position="71"/>
    </location>
    <ligand>
        <name>Mg(2+)</name>
        <dbReference type="ChEBI" id="CHEBI:18420"/>
    </ligand>
</feature>
<feature type="binding site" evidence="7">
    <location>
        <position position="177"/>
    </location>
    <ligand>
        <name>substrate</name>
    </ligand>
</feature>
<dbReference type="InterPro" id="IPR002637">
    <property type="entry name" value="RdgB/HAM1"/>
</dbReference>
<comment type="subunit">
    <text evidence="7">Homodimer.</text>
</comment>
<dbReference type="Pfam" id="PF01725">
    <property type="entry name" value="Ham1p_like"/>
    <property type="match status" value="1"/>
</dbReference>
<evidence type="ECO:0000256" key="3">
    <source>
        <dbReference type="ARBA" id="ARBA00022741"/>
    </source>
</evidence>
<evidence type="ECO:0000256" key="2">
    <source>
        <dbReference type="ARBA" id="ARBA00022723"/>
    </source>
</evidence>
<dbReference type="SUPFAM" id="SSF52972">
    <property type="entry name" value="ITPase-like"/>
    <property type="match status" value="1"/>
</dbReference>
<comment type="catalytic activity">
    <reaction evidence="7">
        <text>dITP + H2O = dIMP + diphosphate + H(+)</text>
        <dbReference type="Rhea" id="RHEA:28342"/>
        <dbReference type="ChEBI" id="CHEBI:15377"/>
        <dbReference type="ChEBI" id="CHEBI:15378"/>
        <dbReference type="ChEBI" id="CHEBI:33019"/>
        <dbReference type="ChEBI" id="CHEBI:61194"/>
        <dbReference type="ChEBI" id="CHEBI:61382"/>
        <dbReference type="EC" id="3.6.1.66"/>
    </reaction>
</comment>
<evidence type="ECO:0000256" key="7">
    <source>
        <dbReference type="HAMAP-Rule" id="MF_01405"/>
    </source>
</evidence>
<proteinExistence type="inferred from homology"/>
<feature type="binding site" evidence="7">
    <location>
        <position position="42"/>
    </location>
    <ligand>
        <name>Mg(2+)</name>
        <dbReference type="ChEBI" id="CHEBI:18420"/>
    </ligand>
</feature>
<evidence type="ECO:0000256" key="4">
    <source>
        <dbReference type="ARBA" id="ARBA00022801"/>
    </source>
</evidence>
<comment type="similarity">
    <text evidence="1 7 8">Belongs to the HAM1 NTPase family.</text>
</comment>
<evidence type="ECO:0000256" key="1">
    <source>
        <dbReference type="ARBA" id="ARBA00008023"/>
    </source>
</evidence>
<comment type="catalytic activity">
    <reaction evidence="7">
        <text>ITP + H2O = IMP + diphosphate + H(+)</text>
        <dbReference type="Rhea" id="RHEA:29399"/>
        <dbReference type="ChEBI" id="CHEBI:15377"/>
        <dbReference type="ChEBI" id="CHEBI:15378"/>
        <dbReference type="ChEBI" id="CHEBI:33019"/>
        <dbReference type="ChEBI" id="CHEBI:58053"/>
        <dbReference type="ChEBI" id="CHEBI:61402"/>
        <dbReference type="EC" id="3.6.1.66"/>
    </reaction>
</comment>
<feature type="binding site" evidence="7">
    <location>
        <begin position="8"/>
        <end position="13"/>
    </location>
    <ligand>
        <name>substrate</name>
    </ligand>
</feature>
<evidence type="ECO:0000256" key="8">
    <source>
        <dbReference type="RuleBase" id="RU003781"/>
    </source>
</evidence>
<reference evidence="10" key="1">
    <citation type="journal article" date="2019" name="Int. J. Syst. Evol. Microbiol.">
        <title>The Global Catalogue of Microorganisms (GCM) 10K type strain sequencing project: providing services to taxonomists for standard genome sequencing and annotation.</title>
        <authorList>
            <consortium name="The Broad Institute Genomics Platform"/>
            <consortium name="The Broad Institute Genome Sequencing Center for Infectious Disease"/>
            <person name="Wu L."/>
            <person name="Ma J."/>
        </authorList>
    </citation>
    <scope>NUCLEOTIDE SEQUENCE [LARGE SCALE GENOMIC DNA]</scope>
    <source>
        <strain evidence="10">JCM 17250</strain>
    </source>
</reference>
<dbReference type="PANTHER" id="PTHR11067:SF9">
    <property type="entry name" value="INOSINE TRIPHOSPHATE PYROPHOSPHATASE"/>
    <property type="match status" value="1"/>
</dbReference>
<comment type="caution">
    <text evidence="9">The sequence shown here is derived from an EMBL/GenBank/DDBJ whole genome shotgun (WGS) entry which is preliminary data.</text>
</comment>
<keyword evidence="10" id="KW-1185">Reference proteome</keyword>
<feature type="binding site" evidence="7">
    <location>
        <position position="72"/>
    </location>
    <ligand>
        <name>substrate</name>
    </ligand>
</feature>
<dbReference type="EMBL" id="BAABDL010000034">
    <property type="protein sequence ID" value="GAA4062301.1"/>
    <property type="molecule type" value="Genomic_DNA"/>
</dbReference>
<evidence type="ECO:0000256" key="6">
    <source>
        <dbReference type="ARBA" id="ARBA00023080"/>
    </source>
</evidence>
<keyword evidence="4 7" id="KW-0378">Hydrolase</keyword>
<evidence type="ECO:0000313" key="9">
    <source>
        <dbReference type="EMBL" id="GAA4062301.1"/>
    </source>
</evidence>
<feature type="binding site" evidence="7">
    <location>
        <begin position="182"/>
        <end position="183"/>
    </location>
    <ligand>
        <name>substrate</name>
    </ligand>
</feature>
<keyword evidence="5 7" id="KW-0460">Magnesium</keyword>
<dbReference type="InterPro" id="IPR029001">
    <property type="entry name" value="ITPase-like_fam"/>
</dbReference>
<dbReference type="RefSeq" id="WP_344910265.1">
    <property type="nucleotide sequence ID" value="NZ_BAABDL010000034.1"/>
</dbReference>
<comment type="cofactor">
    <cofactor evidence="7">
        <name>Mg(2+)</name>
        <dbReference type="ChEBI" id="CHEBI:18420"/>
    </cofactor>
    <text evidence="7">Binds 1 Mg(2+) ion per subunit.</text>
</comment>
<dbReference type="Proteomes" id="UP001501734">
    <property type="component" value="Unassembled WGS sequence"/>
</dbReference>
<comment type="function">
    <text evidence="7">Pyrophosphatase that catalyzes the hydrolysis of nucleoside triphosphates to their monophosphate derivatives, with a high preference for the non-canonical purine nucleotides XTP (xanthosine triphosphate), dITP (deoxyinosine triphosphate) and ITP. Seems to function as a house-cleaning enzyme that removes non-canonical purine nucleotides from the nucleotide pool, thus preventing their incorporation into DNA/RNA and avoiding chromosomal lesions.</text>
</comment>
<keyword evidence="6 7" id="KW-0546">Nucleotide metabolism</keyword>
<accession>A0ABP7V9F7</accession>
<keyword evidence="3 7" id="KW-0547">Nucleotide-binding</keyword>
<feature type="active site" description="Proton acceptor" evidence="7">
    <location>
        <position position="71"/>
    </location>
</feature>
<comment type="catalytic activity">
    <reaction evidence="7">
        <text>XTP + H2O = XMP + diphosphate + H(+)</text>
        <dbReference type="Rhea" id="RHEA:28610"/>
        <dbReference type="ChEBI" id="CHEBI:15377"/>
        <dbReference type="ChEBI" id="CHEBI:15378"/>
        <dbReference type="ChEBI" id="CHEBI:33019"/>
        <dbReference type="ChEBI" id="CHEBI:57464"/>
        <dbReference type="ChEBI" id="CHEBI:61314"/>
        <dbReference type="EC" id="3.6.1.66"/>
    </reaction>
</comment>
<evidence type="ECO:0000313" key="10">
    <source>
        <dbReference type="Proteomes" id="UP001501734"/>
    </source>
</evidence>
<sequence length="202" mass="22003">MRKILVATKNKGKVADFKAIFDRDKIEVISLLDLDASIDDIEETGETFSENAILKAEGIAEKLNIPVLADDSGLSVDYLDGRPGVYSARYAGIDQDDQRNNDKLLSELEGVPLSERTATFICALAFAVPGEETVVKYGKCHGVIVEEPVGENGFGYDPLFMADGYDRTMAQLSADEKAQISHRGRALVALAEWLKLEGKGGF</sequence>
<evidence type="ECO:0000256" key="5">
    <source>
        <dbReference type="ARBA" id="ARBA00022842"/>
    </source>
</evidence>
<name>A0ABP7V9F7_9BACI</name>